<dbReference type="Proteomes" id="UP000288716">
    <property type="component" value="Unassembled WGS sequence"/>
</dbReference>
<evidence type="ECO:0000259" key="2">
    <source>
        <dbReference type="Pfam" id="PF02824"/>
    </source>
</evidence>
<organism evidence="3 4">
    <name type="scientific">Leptotrombidium deliense</name>
    <dbReference type="NCBI Taxonomy" id="299467"/>
    <lineage>
        <taxon>Eukaryota</taxon>
        <taxon>Metazoa</taxon>
        <taxon>Ecdysozoa</taxon>
        <taxon>Arthropoda</taxon>
        <taxon>Chelicerata</taxon>
        <taxon>Arachnida</taxon>
        <taxon>Acari</taxon>
        <taxon>Acariformes</taxon>
        <taxon>Trombidiformes</taxon>
        <taxon>Prostigmata</taxon>
        <taxon>Anystina</taxon>
        <taxon>Parasitengona</taxon>
        <taxon>Trombiculoidea</taxon>
        <taxon>Trombiculidae</taxon>
        <taxon>Leptotrombidium</taxon>
    </lineage>
</organism>
<dbReference type="AlphaFoldDB" id="A0A443S205"/>
<keyword evidence="3" id="KW-0687">Ribonucleoprotein</keyword>
<evidence type="ECO:0000256" key="1">
    <source>
        <dbReference type="ARBA" id="ARBA00022917"/>
    </source>
</evidence>
<dbReference type="GO" id="GO:0006435">
    <property type="term" value="P:threonyl-tRNA aminoacylation"/>
    <property type="evidence" value="ECO:0007669"/>
    <property type="project" value="TreeGrafter"/>
</dbReference>
<dbReference type="PANTHER" id="PTHR11451">
    <property type="entry name" value="THREONINE-TRNA LIGASE"/>
    <property type="match status" value="1"/>
</dbReference>
<comment type="caution">
    <text evidence="3">The sequence shown here is derived from an EMBL/GenBank/DDBJ whole genome shotgun (WGS) entry which is preliminary data.</text>
</comment>
<dbReference type="InterPro" id="IPR012675">
    <property type="entry name" value="Beta-grasp_dom_sf"/>
</dbReference>
<dbReference type="Pfam" id="PF02824">
    <property type="entry name" value="TGS"/>
    <property type="match status" value="1"/>
</dbReference>
<dbReference type="STRING" id="299467.A0A443S205"/>
<sequence length="289" mass="33651">EVRKARNELFDEEKKKHLSVVPRVEKIEVVVKDAKPDDTVTLMMNRYLSTPYNCAQHLHELYAKRSLVAEIDDKMLWDMHRPLTDNCTLKFRHLQEADVSELNRIFWRSCSFLLGMVVDKTFKDDIPVTLHSWPKPNVKSGSFVYDIQLPTLQEWKPNEAELRTLTATFWKMRQAAYKFERLSVSLKVAKEIFSDNQFKLQQLNSLKEEEDPKVTIYRVNDHIDFSIGPMIPNTSFIGRVSVTAVHPITVGDLKLYRFQAVAVPTEQRINHFAFKVLMDRAAKLNKTAL</sequence>
<feature type="non-terminal residue" evidence="3">
    <location>
        <position position="1"/>
    </location>
</feature>
<evidence type="ECO:0000313" key="4">
    <source>
        <dbReference type="Proteomes" id="UP000288716"/>
    </source>
</evidence>
<dbReference type="SUPFAM" id="SSF55186">
    <property type="entry name" value="ThrRS/AlaRS common domain"/>
    <property type="match status" value="1"/>
</dbReference>
<accession>A0A443S205</accession>
<dbReference type="InterPro" id="IPR004095">
    <property type="entry name" value="TGS"/>
</dbReference>
<evidence type="ECO:0000313" key="3">
    <source>
        <dbReference type="EMBL" id="RWS21552.1"/>
    </source>
</evidence>
<dbReference type="Gene3D" id="3.30.980.10">
    <property type="entry name" value="Threonyl-trna Synthetase, Chain A, domain 2"/>
    <property type="match status" value="1"/>
</dbReference>
<dbReference type="Gene3D" id="3.10.20.30">
    <property type="match status" value="1"/>
</dbReference>
<dbReference type="EMBL" id="NCKV01011752">
    <property type="protein sequence ID" value="RWS21552.1"/>
    <property type="molecule type" value="Genomic_DNA"/>
</dbReference>
<protein>
    <submittedName>
        <fullName evidence="3">39S ribosomal protein L39-like protein</fullName>
    </submittedName>
</protein>
<keyword evidence="1" id="KW-0648">Protein biosynthesis</keyword>
<dbReference type="CDD" id="cd01667">
    <property type="entry name" value="TGS_ThrRS"/>
    <property type="match status" value="1"/>
</dbReference>
<dbReference type="GO" id="GO:0005739">
    <property type="term" value="C:mitochondrion"/>
    <property type="evidence" value="ECO:0007669"/>
    <property type="project" value="TreeGrafter"/>
</dbReference>
<keyword evidence="3" id="KW-0689">Ribosomal protein</keyword>
<dbReference type="GO" id="GO:0005840">
    <property type="term" value="C:ribosome"/>
    <property type="evidence" value="ECO:0007669"/>
    <property type="project" value="UniProtKB-KW"/>
</dbReference>
<dbReference type="GO" id="GO:0004829">
    <property type="term" value="F:threonine-tRNA ligase activity"/>
    <property type="evidence" value="ECO:0007669"/>
    <property type="project" value="TreeGrafter"/>
</dbReference>
<reference evidence="3 4" key="1">
    <citation type="journal article" date="2018" name="Gigascience">
        <title>Genomes of trombidid mites reveal novel predicted allergens and laterally-transferred genes associated with secondary metabolism.</title>
        <authorList>
            <person name="Dong X."/>
            <person name="Chaisiri K."/>
            <person name="Xia D."/>
            <person name="Armstrong S.D."/>
            <person name="Fang Y."/>
            <person name="Donnelly M.J."/>
            <person name="Kadowaki T."/>
            <person name="McGarry J.W."/>
            <person name="Darby A.C."/>
            <person name="Makepeace B.L."/>
        </authorList>
    </citation>
    <scope>NUCLEOTIDE SEQUENCE [LARGE SCALE GENOMIC DNA]</scope>
    <source>
        <strain evidence="3">UoL-UT</strain>
    </source>
</reference>
<gene>
    <name evidence="3" type="ORF">B4U80_09774</name>
</gene>
<dbReference type="GO" id="GO:0000166">
    <property type="term" value="F:nucleotide binding"/>
    <property type="evidence" value="ECO:0007669"/>
    <property type="project" value="InterPro"/>
</dbReference>
<proteinExistence type="predicted"/>
<dbReference type="VEuPathDB" id="VectorBase:LDEU010487"/>
<dbReference type="InterPro" id="IPR018163">
    <property type="entry name" value="Thr/Ala-tRNA-synth_IIc_edit"/>
</dbReference>
<name>A0A443S205_9ACAR</name>
<keyword evidence="4" id="KW-1185">Reference proteome</keyword>
<feature type="domain" description="TGS" evidence="2">
    <location>
        <begin position="46"/>
        <end position="90"/>
    </location>
</feature>
<dbReference type="OrthoDB" id="5870821at2759"/>
<dbReference type="PANTHER" id="PTHR11451:SF44">
    <property type="entry name" value="THREONINE--TRNA LIGASE, CHLOROPLASTIC_MITOCHONDRIAL 2"/>
    <property type="match status" value="1"/>
</dbReference>